<organism evidence="4 5">
    <name type="scientific">Tetrapyrgos nigripes</name>
    <dbReference type="NCBI Taxonomy" id="182062"/>
    <lineage>
        <taxon>Eukaryota</taxon>
        <taxon>Fungi</taxon>
        <taxon>Dikarya</taxon>
        <taxon>Basidiomycota</taxon>
        <taxon>Agaricomycotina</taxon>
        <taxon>Agaricomycetes</taxon>
        <taxon>Agaricomycetidae</taxon>
        <taxon>Agaricales</taxon>
        <taxon>Marasmiineae</taxon>
        <taxon>Marasmiaceae</taxon>
        <taxon>Tetrapyrgos</taxon>
    </lineage>
</organism>
<protein>
    <submittedName>
        <fullName evidence="4">Uncharacterized protein</fullName>
    </submittedName>
</protein>
<comment type="caution">
    <text evidence="4">The sequence shown here is derived from an EMBL/GenBank/DDBJ whole genome shotgun (WGS) entry which is preliminary data.</text>
</comment>
<dbReference type="PANTHER" id="PTHR24321">
    <property type="entry name" value="DEHYDROGENASES, SHORT CHAIN"/>
    <property type="match status" value="1"/>
</dbReference>
<proteinExistence type="inferred from homology"/>
<dbReference type="PRINTS" id="PR00080">
    <property type="entry name" value="SDRFAMILY"/>
</dbReference>
<dbReference type="InterPro" id="IPR036291">
    <property type="entry name" value="NAD(P)-bd_dom_sf"/>
</dbReference>
<dbReference type="Proteomes" id="UP000559256">
    <property type="component" value="Unassembled WGS sequence"/>
</dbReference>
<gene>
    <name evidence="4" type="ORF">D9758_017504</name>
</gene>
<dbReference type="AlphaFoldDB" id="A0A8H5B151"/>
<dbReference type="InterPro" id="IPR020904">
    <property type="entry name" value="Sc_DH/Rdtase_CS"/>
</dbReference>
<accession>A0A8H5B151</accession>
<dbReference type="OrthoDB" id="498125at2759"/>
<dbReference type="CDD" id="cd05233">
    <property type="entry name" value="SDR_c"/>
    <property type="match status" value="1"/>
</dbReference>
<reference evidence="4 5" key="1">
    <citation type="journal article" date="2020" name="ISME J.">
        <title>Uncovering the hidden diversity of litter-decomposition mechanisms in mushroom-forming fungi.</title>
        <authorList>
            <person name="Floudas D."/>
            <person name="Bentzer J."/>
            <person name="Ahren D."/>
            <person name="Johansson T."/>
            <person name="Persson P."/>
            <person name="Tunlid A."/>
        </authorList>
    </citation>
    <scope>NUCLEOTIDE SEQUENCE [LARGE SCALE GENOMIC DNA]</scope>
    <source>
        <strain evidence="4 5">CBS 291.85</strain>
    </source>
</reference>
<dbReference type="GO" id="GO:0016491">
    <property type="term" value="F:oxidoreductase activity"/>
    <property type="evidence" value="ECO:0007669"/>
    <property type="project" value="UniProtKB-KW"/>
</dbReference>
<keyword evidence="2" id="KW-0521">NADP</keyword>
<dbReference type="Pfam" id="PF13561">
    <property type="entry name" value="adh_short_C2"/>
    <property type="match status" value="1"/>
</dbReference>
<evidence type="ECO:0000256" key="3">
    <source>
        <dbReference type="ARBA" id="ARBA00023002"/>
    </source>
</evidence>
<evidence type="ECO:0000313" key="5">
    <source>
        <dbReference type="Proteomes" id="UP000559256"/>
    </source>
</evidence>
<keyword evidence="3" id="KW-0560">Oxidoreductase</keyword>
<dbReference type="Gene3D" id="3.40.50.720">
    <property type="entry name" value="NAD(P)-binding Rossmann-like Domain"/>
    <property type="match status" value="1"/>
</dbReference>
<dbReference type="PROSITE" id="PS00061">
    <property type="entry name" value="ADH_SHORT"/>
    <property type="match status" value="1"/>
</dbReference>
<dbReference type="PANTHER" id="PTHR24321:SF8">
    <property type="entry name" value="ESTRADIOL 17-BETA-DEHYDROGENASE 8-RELATED"/>
    <property type="match status" value="1"/>
</dbReference>
<dbReference type="SUPFAM" id="SSF51735">
    <property type="entry name" value="NAD(P)-binding Rossmann-fold domains"/>
    <property type="match status" value="1"/>
</dbReference>
<evidence type="ECO:0000256" key="1">
    <source>
        <dbReference type="ARBA" id="ARBA00006484"/>
    </source>
</evidence>
<keyword evidence="5" id="KW-1185">Reference proteome</keyword>
<name>A0A8H5B151_9AGAR</name>
<dbReference type="FunFam" id="3.40.50.720:FF:000084">
    <property type="entry name" value="Short-chain dehydrogenase reductase"/>
    <property type="match status" value="1"/>
</dbReference>
<evidence type="ECO:0000256" key="2">
    <source>
        <dbReference type="ARBA" id="ARBA00022857"/>
    </source>
</evidence>
<dbReference type="PRINTS" id="PR00081">
    <property type="entry name" value="GDHRDH"/>
</dbReference>
<dbReference type="EMBL" id="JAACJM010000503">
    <property type="protein sequence ID" value="KAF5314794.1"/>
    <property type="molecule type" value="Genomic_DNA"/>
</dbReference>
<dbReference type="InterPro" id="IPR002347">
    <property type="entry name" value="SDR_fam"/>
</dbReference>
<comment type="similarity">
    <text evidence="1">Belongs to the short-chain dehydrogenases/reductases (SDR) family.</text>
</comment>
<evidence type="ECO:0000313" key="4">
    <source>
        <dbReference type="EMBL" id="KAF5314794.1"/>
    </source>
</evidence>
<sequence>MPISLSGGNAFLTGAASGIGQAVAIGYAKAGAASVFGCDLNAMDETEKQCKKVAANPNFTFIQHIMDVRKEDEVIAAVDKCVKDLSRIDYAANIAGIADSDVQTIDQKIDEWDNVININLRGYTSNELKEFTPDRPTRGSVINMGSVGGLVALPGIRTSYVTSKHAIAGMTKSAAVSVGLQSIRVNSVNPGYIATPMVKAAYDDLTPFGEPVALKRMGEADEIADVIIFLSSSESSYITGSSITADGGLTIMPR</sequence>